<evidence type="ECO:0000313" key="1">
    <source>
        <dbReference type="EMBL" id="MBD7961971.1"/>
    </source>
</evidence>
<dbReference type="InterPro" id="IPR002481">
    <property type="entry name" value="FUR"/>
</dbReference>
<accession>A0ABR8SEQ8</accession>
<name>A0ABR8SEQ8_9BURK</name>
<protein>
    <submittedName>
        <fullName evidence="1">Transcriptional repressor</fullName>
    </submittedName>
</protein>
<evidence type="ECO:0000313" key="2">
    <source>
        <dbReference type="Proteomes" id="UP000634919"/>
    </source>
</evidence>
<reference evidence="1 2" key="1">
    <citation type="submission" date="2020-08" db="EMBL/GenBank/DDBJ databases">
        <title>A Genomic Blueprint of the Chicken Gut Microbiome.</title>
        <authorList>
            <person name="Gilroy R."/>
            <person name="Ravi A."/>
            <person name="Getino M."/>
            <person name="Pursley I."/>
            <person name="Horton D.L."/>
            <person name="Alikhan N.-F."/>
            <person name="Baker D."/>
            <person name="Gharbi K."/>
            <person name="Hall N."/>
            <person name="Watson M."/>
            <person name="Adriaenssens E.M."/>
            <person name="Foster-Nyarko E."/>
            <person name="Jarju S."/>
            <person name="Secka A."/>
            <person name="Antonio M."/>
            <person name="Oren A."/>
            <person name="Chaudhuri R."/>
            <person name="La Ragione R.M."/>
            <person name="Hildebrand F."/>
            <person name="Pallen M.J."/>
        </authorList>
    </citation>
    <scope>NUCLEOTIDE SEQUENCE [LARGE SCALE GENOMIC DNA]</scope>
    <source>
        <strain evidence="1 2">Sa2CVA6</strain>
    </source>
</reference>
<comment type="caution">
    <text evidence="1">The sequence shown here is derived from an EMBL/GenBank/DDBJ whole genome shotgun (WGS) entry which is preliminary data.</text>
</comment>
<dbReference type="Gene3D" id="1.10.10.10">
    <property type="entry name" value="Winged helix-like DNA-binding domain superfamily/Winged helix DNA-binding domain"/>
    <property type="match status" value="1"/>
</dbReference>
<dbReference type="RefSeq" id="WP_191724381.1">
    <property type="nucleotide sequence ID" value="NZ_JACSQK010000008.1"/>
</dbReference>
<dbReference type="InterPro" id="IPR036390">
    <property type="entry name" value="WH_DNA-bd_sf"/>
</dbReference>
<dbReference type="Proteomes" id="UP000634919">
    <property type="component" value="Unassembled WGS sequence"/>
</dbReference>
<proteinExistence type="predicted"/>
<dbReference type="Pfam" id="PF01475">
    <property type="entry name" value="FUR"/>
    <property type="match status" value="1"/>
</dbReference>
<dbReference type="EMBL" id="JACSQK010000008">
    <property type="protein sequence ID" value="MBD7961971.1"/>
    <property type="molecule type" value="Genomic_DNA"/>
</dbReference>
<gene>
    <name evidence="1" type="ORF">H9646_15965</name>
</gene>
<sequence length="157" mass="16671">MPTHPTPTALTLPAGMRATRAVQALLSLLPKQPQAGWTEPLVEAALHEQGVPVNRVTVYRALDRLAHAGLLQRTVNAQRITHYFVVDATAPTASAHLECTACHQHITLDPGAAAVQAALHALREALVQSTGVHKPMLDVAVQGECAQCAGDAKPPFF</sequence>
<dbReference type="SUPFAM" id="SSF46785">
    <property type="entry name" value="Winged helix' DNA-binding domain"/>
    <property type="match status" value="1"/>
</dbReference>
<keyword evidence="2" id="KW-1185">Reference proteome</keyword>
<organism evidence="1 2">
    <name type="scientific">Comamonas avium</name>
    <dbReference type="NCBI Taxonomy" id="2762231"/>
    <lineage>
        <taxon>Bacteria</taxon>
        <taxon>Pseudomonadati</taxon>
        <taxon>Pseudomonadota</taxon>
        <taxon>Betaproteobacteria</taxon>
        <taxon>Burkholderiales</taxon>
        <taxon>Comamonadaceae</taxon>
        <taxon>Comamonas</taxon>
    </lineage>
</organism>
<dbReference type="InterPro" id="IPR036388">
    <property type="entry name" value="WH-like_DNA-bd_sf"/>
</dbReference>